<dbReference type="PANTHER" id="PTHR43201:SF5">
    <property type="entry name" value="MEDIUM-CHAIN ACYL-COA LIGASE ACSF2, MITOCHONDRIAL"/>
    <property type="match status" value="1"/>
</dbReference>
<proteinExistence type="inferred from homology"/>
<dbReference type="InterPro" id="IPR042099">
    <property type="entry name" value="ANL_N_sf"/>
</dbReference>
<dbReference type="InterPro" id="IPR000873">
    <property type="entry name" value="AMP-dep_synth/lig_dom"/>
</dbReference>
<feature type="domain" description="AMP-dependent synthetase/ligase" evidence="3">
    <location>
        <begin position="45"/>
        <end position="417"/>
    </location>
</feature>
<evidence type="ECO:0000259" key="3">
    <source>
        <dbReference type="Pfam" id="PF00501"/>
    </source>
</evidence>
<dbReference type="Gene3D" id="3.40.50.12780">
    <property type="entry name" value="N-terminal domain of ligase-like"/>
    <property type="match status" value="1"/>
</dbReference>
<evidence type="ECO:0000256" key="1">
    <source>
        <dbReference type="ARBA" id="ARBA00006432"/>
    </source>
</evidence>
<organism evidence="5">
    <name type="scientific">Streptomyces sp. NBC_00093</name>
    <dbReference type="NCBI Taxonomy" id="2975649"/>
    <lineage>
        <taxon>Bacteria</taxon>
        <taxon>Bacillati</taxon>
        <taxon>Actinomycetota</taxon>
        <taxon>Actinomycetes</taxon>
        <taxon>Kitasatosporales</taxon>
        <taxon>Streptomycetaceae</taxon>
        <taxon>Streptomyces</taxon>
    </lineage>
</organism>
<dbReference type="Pfam" id="PF00501">
    <property type="entry name" value="AMP-binding"/>
    <property type="match status" value="1"/>
</dbReference>
<dbReference type="AlphaFoldDB" id="A0AAU2ADI5"/>
<protein>
    <submittedName>
        <fullName evidence="5">AMP-binding protein</fullName>
    </submittedName>
</protein>
<dbReference type="InterPro" id="IPR025110">
    <property type="entry name" value="AMP-bd_C"/>
</dbReference>
<gene>
    <name evidence="5" type="ORF">OHA22_47690</name>
</gene>
<dbReference type="SUPFAM" id="SSF56801">
    <property type="entry name" value="Acetyl-CoA synthetase-like"/>
    <property type="match status" value="1"/>
</dbReference>
<reference evidence="5" key="1">
    <citation type="submission" date="2022-10" db="EMBL/GenBank/DDBJ databases">
        <title>The complete genomes of actinobacterial strains from the NBC collection.</title>
        <authorList>
            <person name="Joergensen T.S."/>
            <person name="Alvarez Arevalo M."/>
            <person name="Sterndorff E.B."/>
            <person name="Faurdal D."/>
            <person name="Vuksanovic O."/>
            <person name="Mourched A.-S."/>
            <person name="Charusanti P."/>
            <person name="Shaw S."/>
            <person name="Blin K."/>
            <person name="Weber T."/>
        </authorList>
    </citation>
    <scope>NUCLEOTIDE SEQUENCE</scope>
    <source>
        <strain evidence="5">NBC_00093</strain>
    </source>
</reference>
<evidence type="ECO:0000259" key="4">
    <source>
        <dbReference type="Pfam" id="PF13193"/>
    </source>
</evidence>
<comment type="similarity">
    <text evidence="1">Belongs to the ATP-dependent AMP-binding enzyme family.</text>
</comment>
<evidence type="ECO:0000256" key="2">
    <source>
        <dbReference type="ARBA" id="ARBA00022598"/>
    </source>
</evidence>
<evidence type="ECO:0000313" key="5">
    <source>
        <dbReference type="EMBL" id="WTT22686.1"/>
    </source>
</evidence>
<dbReference type="Pfam" id="PF13193">
    <property type="entry name" value="AMP-binding_C"/>
    <property type="match status" value="1"/>
</dbReference>
<dbReference type="EMBL" id="CP108222">
    <property type="protein sequence ID" value="WTT22686.1"/>
    <property type="molecule type" value="Genomic_DNA"/>
</dbReference>
<sequence>MNTTSESASTSETNSPDVVAFPEEAVRRYRAAGVWSDRTLAQEFRAMADTHPDRLAVLTPDARLTYAELDRRTDLIALGLRDLGLRPGDRVLLQVTNHVWTVLAWYGLLKAGLVPIATLAQHRRHEILEIARQSEPAAHLIEPGFRGHDLAALAAEVAKEQPTLRRLLTVGTASPPAGAIALETLESSGRAEDPAIARAAVEEIQEAIPGDSLGVLQLSGGTTNIPKLIPRLHTEYWYNARTYAEAIDLDSTGTVAHLLPMVHNAGIVCGLHAAHSVGGCFALAAPEATQVKAIAPPLTHTMLSPALAAMVRQDPELFDALDGLRVLVWVNGPLSADIVAAFETPSRTIIQMFGMGEGLCMVTPTAAPAEIRHRTVGTPVTPFDEARVYAPGTEELVPPGTPGELCARGPYTIRGYFRAPERNAEAFTADGFYRTGDIVVEVPHDGRSFYRLEDRIKDLINRGGEKVNAAEIEHLLVRHPAVERAALVAMPDERLGERACAFIVPKLGAQAPDLGEVQRYLDGIGVAKFKWPERIELIEEFPLTNISKVDKRVLRGRITDILAAERPQ</sequence>
<dbReference type="Gene3D" id="3.30.300.30">
    <property type="match status" value="1"/>
</dbReference>
<feature type="domain" description="AMP-binding enzyme C-terminal" evidence="4">
    <location>
        <begin position="471"/>
        <end position="547"/>
    </location>
</feature>
<dbReference type="PANTHER" id="PTHR43201">
    <property type="entry name" value="ACYL-COA SYNTHETASE"/>
    <property type="match status" value="1"/>
</dbReference>
<accession>A0AAU2ADI5</accession>
<name>A0AAU2ADI5_9ACTN</name>
<keyword evidence="2" id="KW-0436">Ligase</keyword>
<dbReference type="GO" id="GO:0006631">
    <property type="term" value="P:fatty acid metabolic process"/>
    <property type="evidence" value="ECO:0007669"/>
    <property type="project" value="TreeGrafter"/>
</dbReference>
<dbReference type="InterPro" id="IPR045851">
    <property type="entry name" value="AMP-bd_C_sf"/>
</dbReference>
<dbReference type="GO" id="GO:0031956">
    <property type="term" value="F:medium-chain fatty acid-CoA ligase activity"/>
    <property type="evidence" value="ECO:0007669"/>
    <property type="project" value="TreeGrafter"/>
</dbReference>